<dbReference type="EMBL" id="HE717023">
    <property type="protein sequence ID" value="CCG46526.1"/>
    <property type="molecule type" value="Genomic_DNA"/>
</dbReference>
<feature type="transmembrane region" description="Helical" evidence="1">
    <location>
        <begin position="41"/>
        <end position="63"/>
    </location>
</feature>
<protein>
    <submittedName>
        <fullName evidence="2">Uncharacterized protein</fullName>
    </submittedName>
</protein>
<accession>I0JQV6</accession>
<sequence length="64" mass="7037">MASSKRSGFVYLAITIISISFLILMLYGFRSSLFSSNPENLKVLIGVFVLLPLIILTILVAAFL</sequence>
<feature type="transmembrane region" description="Helical" evidence="1">
    <location>
        <begin position="9"/>
        <end position="29"/>
    </location>
</feature>
<keyword evidence="1" id="KW-1133">Transmembrane helix</keyword>
<proteinExistence type="predicted"/>
<organism evidence="2 3">
    <name type="scientific">Halobacillus halophilus (strain ATCC 35676 / DSM 2266 / JCM 20832 / KCTC 3685 / LMG 17431 / NBRC 102448 / NCIMB 2269)</name>
    <name type="common">Sporosarcina halophila</name>
    <dbReference type="NCBI Taxonomy" id="866895"/>
    <lineage>
        <taxon>Bacteria</taxon>
        <taxon>Bacillati</taxon>
        <taxon>Bacillota</taxon>
        <taxon>Bacilli</taxon>
        <taxon>Bacillales</taxon>
        <taxon>Bacillaceae</taxon>
        <taxon>Halobacillus</taxon>
    </lineage>
</organism>
<evidence type="ECO:0000313" key="3">
    <source>
        <dbReference type="Proteomes" id="UP000007397"/>
    </source>
</evidence>
<keyword evidence="1" id="KW-0472">Membrane</keyword>
<dbReference type="KEGG" id="hhd:HBHAL_4184"/>
<name>I0JQV6_HALH3</name>
<evidence type="ECO:0000256" key="1">
    <source>
        <dbReference type="SAM" id="Phobius"/>
    </source>
</evidence>
<keyword evidence="1" id="KW-0812">Transmembrane</keyword>
<evidence type="ECO:0000313" key="2">
    <source>
        <dbReference type="EMBL" id="CCG46526.1"/>
    </source>
</evidence>
<dbReference type="AlphaFoldDB" id="I0JQV6"/>
<dbReference type="STRING" id="866895.HBHAL_4184"/>
<keyword evidence="3" id="KW-1185">Reference proteome</keyword>
<dbReference type="HOGENOM" id="CLU_2861514_0_0_9"/>
<gene>
    <name evidence="2" type="ordered locus">HBHAL_4184</name>
</gene>
<dbReference type="Proteomes" id="UP000007397">
    <property type="component" value="Chromosome"/>
</dbReference>
<dbReference type="PATRIC" id="fig|866895.3.peg.3216"/>
<reference evidence="2 3" key="1">
    <citation type="journal article" date="2013" name="Environ. Microbiol.">
        <title>Chloride and organic osmolytes: a hybrid strategy to cope with elevated salinities by the moderately halophilic, chloride-dependent bacterium Halobacillus halophilus.</title>
        <authorList>
            <person name="Saum S.H."/>
            <person name="Pfeiffer F."/>
            <person name="Palm P."/>
            <person name="Rampp M."/>
            <person name="Schuster S.C."/>
            <person name="Muller V."/>
            <person name="Oesterhelt D."/>
        </authorList>
    </citation>
    <scope>NUCLEOTIDE SEQUENCE [LARGE SCALE GENOMIC DNA]</scope>
    <source>
        <strain evidence="3">ATCC 35676 / DSM 2266 / JCM 20832 / KCTC 3685 / LMG 17431 / NBRC 102448 / NCIMB 2269</strain>
    </source>
</reference>